<evidence type="ECO:0000256" key="3">
    <source>
        <dbReference type="ARBA" id="ARBA00012895"/>
    </source>
</evidence>
<dbReference type="GO" id="GO:0006265">
    <property type="term" value="P:DNA topological change"/>
    <property type="evidence" value="ECO:0007669"/>
    <property type="project" value="InterPro"/>
</dbReference>
<dbReference type="SUPFAM" id="SSF56719">
    <property type="entry name" value="Type II DNA topoisomerase"/>
    <property type="match status" value="1"/>
</dbReference>
<feature type="domain" description="Topo IIA-type catalytic" evidence="10">
    <location>
        <begin position="20"/>
        <end position="81"/>
    </location>
</feature>
<evidence type="ECO:0000259" key="10">
    <source>
        <dbReference type="PROSITE" id="PS52040"/>
    </source>
</evidence>
<evidence type="ECO:0000256" key="9">
    <source>
        <dbReference type="PROSITE-ProRule" id="PRU01384"/>
    </source>
</evidence>
<dbReference type="InterPro" id="IPR050634">
    <property type="entry name" value="DNA_Topoisomerase_II"/>
</dbReference>
<dbReference type="AlphaFoldDB" id="A0A4S9CAX6"/>
<comment type="catalytic activity">
    <reaction evidence="1">
        <text>ATP-dependent breakage, passage and rejoining of double-stranded DNA.</text>
        <dbReference type="EC" id="5.6.2.2"/>
    </reaction>
</comment>
<keyword evidence="8" id="KW-0413">Isomerase</keyword>
<accession>A0A4S9CAX6</accession>
<dbReference type="GO" id="GO:0000712">
    <property type="term" value="P:resolution of meiotic recombination intermediates"/>
    <property type="evidence" value="ECO:0007669"/>
    <property type="project" value="TreeGrafter"/>
</dbReference>
<dbReference type="InterPro" id="IPR002205">
    <property type="entry name" value="Topo_IIA_dom_A"/>
</dbReference>
<dbReference type="GO" id="GO:0005634">
    <property type="term" value="C:nucleus"/>
    <property type="evidence" value="ECO:0007669"/>
    <property type="project" value="TreeGrafter"/>
</dbReference>
<sequence>MSQIRKIRHPASGPELVQAIPSIIDGLIPTQRKVLHTLLQQKSNREIKVIELAYKVCSLDVPNTDPSATQQTIIKLAQNFS</sequence>
<dbReference type="PROSITE" id="PS52040">
    <property type="entry name" value="TOPO_IIA"/>
    <property type="match status" value="1"/>
</dbReference>
<protein>
    <recommendedName>
        <fullName evidence="3">DNA topoisomerase (ATP-hydrolyzing)</fullName>
        <ecNumber evidence="3">5.6.2.2</ecNumber>
    </recommendedName>
</protein>
<comment type="caution">
    <text evidence="9">Lacks conserved residue(s) required for the propagation of feature annotation.</text>
</comment>
<dbReference type="PANTHER" id="PTHR10169">
    <property type="entry name" value="DNA TOPOISOMERASE/GYRASE"/>
    <property type="match status" value="1"/>
</dbReference>
<evidence type="ECO:0000256" key="6">
    <source>
        <dbReference type="ARBA" id="ARBA00023029"/>
    </source>
</evidence>
<dbReference type="EC" id="5.6.2.2" evidence="3"/>
<evidence type="ECO:0000256" key="2">
    <source>
        <dbReference type="ARBA" id="ARBA00001946"/>
    </source>
</evidence>
<dbReference type="Gene3D" id="3.90.199.10">
    <property type="entry name" value="Topoisomerase II, domain 5"/>
    <property type="match status" value="1"/>
</dbReference>
<evidence type="ECO:0000256" key="7">
    <source>
        <dbReference type="ARBA" id="ARBA00023125"/>
    </source>
</evidence>
<evidence type="ECO:0000256" key="8">
    <source>
        <dbReference type="ARBA" id="ARBA00023235"/>
    </source>
</evidence>
<reference evidence="11" key="1">
    <citation type="submission" date="2018-10" db="EMBL/GenBank/DDBJ databases">
        <title>Fifty Aureobasidium pullulans genomes reveal a recombining polyextremotolerant generalist.</title>
        <authorList>
            <person name="Gostincar C."/>
            <person name="Turk M."/>
            <person name="Zajc J."/>
            <person name="Gunde-Cimerman N."/>
        </authorList>
    </citation>
    <scope>NUCLEOTIDE SEQUENCE [LARGE SCALE GENOMIC DNA]</scope>
    <source>
        <strain evidence="11">EXF-10085</strain>
    </source>
</reference>
<comment type="caution">
    <text evidence="11">The sequence shown here is derived from an EMBL/GenBank/DDBJ whole genome shotgun (WGS) entry which is preliminary data.</text>
</comment>
<dbReference type="Pfam" id="PF00521">
    <property type="entry name" value="DNA_topoisoIV"/>
    <property type="match status" value="1"/>
</dbReference>
<keyword evidence="5" id="KW-0067">ATP-binding</keyword>
<dbReference type="PANTHER" id="PTHR10169:SF38">
    <property type="entry name" value="DNA TOPOISOMERASE 2"/>
    <property type="match status" value="1"/>
</dbReference>
<organism evidence="11">
    <name type="scientific">Aureobasidium pullulans</name>
    <name type="common">Black yeast</name>
    <name type="synonym">Pullularia pullulans</name>
    <dbReference type="NCBI Taxonomy" id="5580"/>
    <lineage>
        <taxon>Eukaryota</taxon>
        <taxon>Fungi</taxon>
        <taxon>Dikarya</taxon>
        <taxon>Ascomycota</taxon>
        <taxon>Pezizomycotina</taxon>
        <taxon>Dothideomycetes</taxon>
        <taxon>Dothideomycetidae</taxon>
        <taxon>Dothideales</taxon>
        <taxon>Saccotheciaceae</taxon>
        <taxon>Aureobasidium</taxon>
    </lineage>
</organism>
<dbReference type="GO" id="GO:0003677">
    <property type="term" value="F:DNA binding"/>
    <property type="evidence" value="ECO:0007669"/>
    <property type="project" value="UniProtKB-UniRule"/>
</dbReference>
<evidence type="ECO:0000256" key="1">
    <source>
        <dbReference type="ARBA" id="ARBA00000185"/>
    </source>
</evidence>
<dbReference type="GO" id="GO:0003918">
    <property type="term" value="F:DNA topoisomerase type II (double strand cut, ATP-hydrolyzing) activity"/>
    <property type="evidence" value="ECO:0007669"/>
    <property type="project" value="UniProtKB-EC"/>
</dbReference>
<evidence type="ECO:0000256" key="4">
    <source>
        <dbReference type="ARBA" id="ARBA00022741"/>
    </source>
</evidence>
<dbReference type="EMBL" id="QZAS01000033">
    <property type="protein sequence ID" value="THX03290.1"/>
    <property type="molecule type" value="Genomic_DNA"/>
</dbReference>
<keyword evidence="6" id="KW-0799">Topoisomerase</keyword>
<evidence type="ECO:0000313" key="11">
    <source>
        <dbReference type="EMBL" id="THX03290.1"/>
    </source>
</evidence>
<keyword evidence="4" id="KW-0547">Nucleotide-binding</keyword>
<comment type="cofactor">
    <cofactor evidence="2">
        <name>Mg(2+)</name>
        <dbReference type="ChEBI" id="CHEBI:18420"/>
    </cofactor>
</comment>
<dbReference type="GO" id="GO:0000819">
    <property type="term" value="P:sister chromatid segregation"/>
    <property type="evidence" value="ECO:0007669"/>
    <property type="project" value="TreeGrafter"/>
</dbReference>
<dbReference type="InterPro" id="IPR013760">
    <property type="entry name" value="Topo_IIA-like_dom_sf"/>
</dbReference>
<dbReference type="InterPro" id="IPR013758">
    <property type="entry name" value="Topo_IIA_A/C_ab"/>
</dbReference>
<evidence type="ECO:0000256" key="5">
    <source>
        <dbReference type="ARBA" id="ARBA00022840"/>
    </source>
</evidence>
<keyword evidence="7 9" id="KW-0238">DNA-binding</keyword>
<gene>
    <name evidence="11" type="ORF">D6D13_07733</name>
</gene>
<dbReference type="GO" id="GO:0005524">
    <property type="term" value="F:ATP binding"/>
    <property type="evidence" value="ECO:0007669"/>
    <property type="project" value="UniProtKB-KW"/>
</dbReference>
<proteinExistence type="predicted"/>
<name>A0A4S9CAX6_AURPU</name>